<keyword evidence="2 6" id="KW-0698">rRNA processing</keyword>
<dbReference type="InterPro" id="IPR001680">
    <property type="entry name" value="WD40_rpt"/>
</dbReference>
<dbReference type="AlphaFoldDB" id="A0AAN8ZTW8"/>
<evidence type="ECO:0000313" key="10">
    <source>
        <dbReference type="EMBL" id="KAK7027301.1"/>
    </source>
</evidence>
<dbReference type="InterPro" id="IPR036322">
    <property type="entry name" value="WD40_repeat_dom_sf"/>
</dbReference>
<evidence type="ECO:0000313" key="11">
    <source>
        <dbReference type="Proteomes" id="UP001381693"/>
    </source>
</evidence>
<dbReference type="InterPro" id="IPR028599">
    <property type="entry name" value="WDR12/Ytm1"/>
</dbReference>
<feature type="repeat" description="WD" evidence="7">
    <location>
        <begin position="207"/>
        <end position="241"/>
    </location>
</feature>
<dbReference type="Gene3D" id="2.130.10.10">
    <property type="entry name" value="YVTN repeat-like/Quinoprotein amine dehydrogenase"/>
    <property type="match status" value="2"/>
</dbReference>
<feature type="repeat" description="WD" evidence="7">
    <location>
        <begin position="365"/>
        <end position="398"/>
    </location>
</feature>
<dbReference type="GO" id="GO:0005654">
    <property type="term" value="C:nucleoplasm"/>
    <property type="evidence" value="ECO:0007669"/>
    <property type="project" value="UniProtKB-SubCell"/>
</dbReference>
<evidence type="ECO:0000259" key="9">
    <source>
        <dbReference type="Pfam" id="PF08154"/>
    </source>
</evidence>
<dbReference type="EMBL" id="JAXCGZ010022689">
    <property type="protein sequence ID" value="KAK7027301.1"/>
    <property type="molecule type" value="Genomic_DNA"/>
</dbReference>
<comment type="caution">
    <text evidence="10">The sequence shown here is derived from an EMBL/GenBank/DDBJ whole genome shotgun (WGS) entry which is preliminary data.</text>
</comment>
<dbReference type="FunFam" id="2.130.10.10:FF:001898">
    <property type="entry name" value="Ribosome biogenesis protein WDR12 homolog"/>
    <property type="match status" value="1"/>
</dbReference>
<dbReference type="GO" id="GO:0000466">
    <property type="term" value="P:maturation of 5.8S rRNA from tricistronic rRNA transcript (SSU-rRNA, 5.8S rRNA, LSU-rRNA)"/>
    <property type="evidence" value="ECO:0007669"/>
    <property type="project" value="UniProtKB-UniRule"/>
</dbReference>
<gene>
    <name evidence="10" type="primary">WDR12</name>
    <name evidence="10" type="ORF">SK128_005094</name>
</gene>
<evidence type="ECO:0000256" key="3">
    <source>
        <dbReference type="ARBA" id="ARBA00022574"/>
    </source>
</evidence>
<feature type="repeat" description="WD" evidence="7">
    <location>
        <begin position="409"/>
        <end position="445"/>
    </location>
</feature>
<evidence type="ECO:0000256" key="4">
    <source>
        <dbReference type="ARBA" id="ARBA00022737"/>
    </source>
</evidence>
<dbReference type="InterPro" id="IPR015943">
    <property type="entry name" value="WD40/YVTN_repeat-like_dom_sf"/>
</dbReference>
<accession>A0AAN8ZTW8</accession>
<dbReference type="PROSITE" id="PS50294">
    <property type="entry name" value="WD_REPEATS_REGION"/>
    <property type="match status" value="4"/>
</dbReference>
<keyword evidence="5 6" id="KW-0539">Nucleus</keyword>
<keyword evidence="3 7" id="KW-0853">WD repeat</keyword>
<dbReference type="PANTHER" id="PTHR19855:SF11">
    <property type="entry name" value="RIBOSOME BIOGENESIS PROTEIN WDR12"/>
    <property type="match status" value="1"/>
</dbReference>
<evidence type="ECO:0000256" key="7">
    <source>
        <dbReference type="PROSITE-ProRule" id="PRU00221"/>
    </source>
</evidence>
<keyword evidence="11" id="KW-1185">Reference proteome</keyword>
<feature type="domain" description="NLE" evidence="9">
    <location>
        <begin position="16"/>
        <end position="82"/>
    </location>
</feature>
<evidence type="ECO:0000256" key="6">
    <source>
        <dbReference type="HAMAP-Rule" id="MF_03029"/>
    </source>
</evidence>
<dbReference type="SUPFAM" id="SSF50978">
    <property type="entry name" value="WD40 repeat-like"/>
    <property type="match status" value="1"/>
</dbReference>
<keyword evidence="1 6" id="KW-0690">Ribosome biogenesis</keyword>
<dbReference type="GO" id="GO:0005730">
    <property type="term" value="C:nucleolus"/>
    <property type="evidence" value="ECO:0007669"/>
    <property type="project" value="UniProtKB-SubCell"/>
</dbReference>
<evidence type="ECO:0000256" key="2">
    <source>
        <dbReference type="ARBA" id="ARBA00022552"/>
    </source>
</evidence>
<protein>
    <recommendedName>
        <fullName evidence="6">Ribosome biogenesis protein WDR12 homolog</fullName>
    </recommendedName>
</protein>
<dbReference type="Pfam" id="PF08154">
    <property type="entry name" value="NLE"/>
    <property type="match status" value="1"/>
</dbReference>
<dbReference type="GO" id="GO:0000463">
    <property type="term" value="P:maturation of LSU-rRNA from tricistronic rRNA transcript (SSU-rRNA, 5.8S rRNA, LSU-rRNA)"/>
    <property type="evidence" value="ECO:0007669"/>
    <property type="project" value="UniProtKB-UniRule"/>
</dbReference>
<keyword evidence="4" id="KW-0677">Repeat</keyword>
<feature type="repeat" description="WD" evidence="7">
    <location>
        <begin position="280"/>
        <end position="313"/>
    </location>
</feature>
<sequence length="445" mass="49369">MAASLQKMNDAEKLNVLVKFITKQEQYAVPGASVSIPADIDGAGLNKVIQTFLKKSGATIGSDFPQFEFIVKGQFLVGPLKKQLDEDDISLEKVIEIEYLKQQPPPTPKDSLQHDDWVASLQCTDKWLLTGCYDNTLHLWDAEGLHAGKGEKAHTLTIPAHKAPVKAVAWVHTNSPTKTFVSASIDQTAVVWVWQSDTNTVECVSECRGHSQSVECIAVSPSTKRFATGSWDNLLKIWSLSRKPLPEEEEEAADDDDEQDRKKMRGSTKKPEKKTPIMTLAGHSESVGSAVWMSDEEVITGSWDHSLRIWDLEIGGLRQQFNSNCAIFSVSWSPINGTILTSSADKFIRLYDARISDGSIVQQKYVSHTKWVPSVKWSAVAEHLFVSGGYDNVIKMWDSRRPKAPLYDLTGHSDKVLAVDWSNPKFIVSGSADCTAKVYSSEKDV</sequence>
<dbReference type="SMART" id="SM00320">
    <property type="entry name" value="WD40"/>
    <property type="match status" value="7"/>
</dbReference>
<dbReference type="PANTHER" id="PTHR19855">
    <property type="entry name" value="WD40 REPEAT PROTEIN 12, 37"/>
    <property type="match status" value="1"/>
</dbReference>
<feature type="compositionally biased region" description="Acidic residues" evidence="8">
    <location>
        <begin position="247"/>
        <end position="258"/>
    </location>
</feature>
<evidence type="ECO:0000256" key="5">
    <source>
        <dbReference type="ARBA" id="ARBA00023242"/>
    </source>
</evidence>
<dbReference type="PROSITE" id="PS00678">
    <property type="entry name" value="WD_REPEATS_1"/>
    <property type="match status" value="1"/>
</dbReference>
<dbReference type="GO" id="GO:0030687">
    <property type="term" value="C:preribosome, large subunit precursor"/>
    <property type="evidence" value="ECO:0007669"/>
    <property type="project" value="UniProtKB-UniRule"/>
</dbReference>
<evidence type="ECO:0000256" key="8">
    <source>
        <dbReference type="SAM" id="MobiDB-lite"/>
    </source>
</evidence>
<dbReference type="Pfam" id="PF00400">
    <property type="entry name" value="WD40"/>
    <property type="match status" value="7"/>
</dbReference>
<name>A0AAN8ZTW8_HALRR</name>
<comment type="subcellular location">
    <subcellularLocation>
        <location evidence="6">Nucleus</location>
        <location evidence="6">Nucleolus</location>
    </subcellularLocation>
    <subcellularLocation>
        <location evidence="6">Nucleus</location>
        <location evidence="6">Nucleoplasm</location>
    </subcellularLocation>
</comment>
<dbReference type="PROSITE" id="PS50082">
    <property type="entry name" value="WD_REPEATS_2"/>
    <property type="match status" value="4"/>
</dbReference>
<comment type="function">
    <text evidence="6">Required for maturation of ribosomal RNAs and formation of the large ribosomal subunit.</text>
</comment>
<dbReference type="GO" id="GO:0043021">
    <property type="term" value="F:ribonucleoprotein complex binding"/>
    <property type="evidence" value="ECO:0007669"/>
    <property type="project" value="UniProtKB-UniRule"/>
</dbReference>
<dbReference type="PRINTS" id="PR00320">
    <property type="entry name" value="GPROTEINBRPT"/>
</dbReference>
<dbReference type="InterPro" id="IPR020472">
    <property type="entry name" value="WD40_PAC1"/>
</dbReference>
<feature type="region of interest" description="Disordered" evidence="8">
    <location>
        <begin position="245"/>
        <end position="275"/>
    </location>
</feature>
<dbReference type="InterPro" id="IPR019775">
    <property type="entry name" value="WD40_repeat_CS"/>
</dbReference>
<dbReference type="Proteomes" id="UP001381693">
    <property type="component" value="Unassembled WGS sequence"/>
</dbReference>
<proteinExistence type="inferred from homology"/>
<dbReference type="InterPro" id="IPR012972">
    <property type="entry name" value="NLE"/>
</dbReference>
<organism evidence="10 11">
    <name type="scientific">Halocaridina rubra</name>
    <name type="common">Hawaiian red shrimp</name>
    <dbReference type="NCBI Taxonomy" id="373956"/>
    <lineage>
        <taxon>Eukaryota</taxon>
        <taxon>Metazoa</taxon>
        <taxon>Ecdysozoa</taxon>
        <taxon>Arthropoda</taxon>
        <taxon>Crustacea</taxon>
        <taxon>Multicrustacea</taxon>
        <taxon>Malacostraca</taxon>
        <taxon>Eumalacostraca</taxon>
        <taxon>Eucarida</taxon>
        <taxon>Decapoda</taxon>
        <taxon>Pleocyemata</taxon>
        <taxon>Caridea</taxon>
        <taxon>Atyoidea</taxon>
        <taxon>Atyidae</taxon>
        <taxon>Halocaridina</taxon>
    </lineage>
</organism>
<comment type="similarity">
    <text evidence="6">Belongs to the WD repeat WDR12/YTM1 family.</text>
</comment>
<dbReference type="HAMAP" id="MF_03029">
    <property type="entry name" value="WDR12"/>
    <property type="match status" value="1"/>
</dbReference>
<dbReference type="CDD" id="cd00200">
    <property type="entry name" value="WD40"/>
    <property type="match status" value="1"/>
</dbReference>
<reference evidence="10 11" key="1">
    <citation type="submission" date="2023-11" db="EMBL/GenBank/DDBJ databases">
        <title>Halocaridina rubra genome assembly.</title>
        <authorList>
            <person name="Smith C."/>
        </authorList>
    </citation>
    <scope>NUCLEOTIDE SEQUENCE [LARGE SCALE GENOMIC DNA]</scope>
    <source>
        <strain evidence="10">EP-1</strain>
        <tissue evidence="10">Whole</tissue>
    </source>
</reference>
<evidence type="ECO:0000256" key="1">
    <source>
        <dbReference type="ARBA" id="ARBA00022517"/>
    </source>
</evidence>